<reference evidence="1" key="1">
    <citation type="submission" date="2018-05" db="EMBL/GenBank/DDBJ databases">
        <authorList>
            <person name="Lanie J.A."/>
            <person name="Ng W.-L."/>
            <person name="Kazmierczak K.M."/>
            <person name="Andrzejewski T.M."/>
            <person name="Davidsen T.M."/>
            <person name="Wayne K.J."/>
            <person name="Tettelin H."/>
            <person name="Glass J.I."/>
            <person name="Rusch D."/>
            <person name="Podicherti R."/>
            <person name="Tsui H.-C.T."/>
            <person name="Winkler M.E."/>
        </authorList>
    </citation>
    <scope>NUCLEOTIDE SEQUENCE</scope>
</reference>
<feature type="non-terminal residue" evidence="1">
    <location>
        <position position="1"/>
    </location>
</feature>
<proteinExistence type="predicted"/>
<gene>
    <name evidence="1" type="ORF">METZ01_LOCUS168206</name>
</gene>
<protein>
    <submittedName>
        <fullName evidence="1">Uncharacterized protein</fullName>
    </submittedName>
</protein>
<sequence length="107" mass="12165">KWKETKRDNPQTFETNHNGQKMTLEWYKGNSMKKGGTMHLSAWGLPGAQSKEAKEVANAVAKHFAGQRIITLNGKVFSTKVAGFKDRAPDDYTTYRPGWRKDWSFTA</sequence>
<name>A0A382BPN7_9ZZZZ</name>
<dbReference type="EMBL" id="UINC01030638">
    <property type="protein sequence ID" value="SVB15352.1"/>
    <property type="molecule type" value="Genomic_DNA"/>
</dbReference>
<evidence type="ECO:0000313" key="1">
    <source>
        <dbReference type="EMBL" id="SVB15352.1"/>
    </source>
</evidence>
<accession>A0A382BPN7</accession>
<organism evidence="1">
    <name type="scientific">marine metagenome</name>
    <dbReference type="NCBI Taxonomy" id="408172"/>
    <lineage>
        <taxon>unclassified sequences</taxon>
        <taxon>metagenomes</taxon>
        <taxon>ecological metagenomes</taxon>
    </lineage>
</organism>
<dbReference type="AlphaFoldDB" id="A0A382BPN7"/>